<dbReference type="PANTHER" id="PTHR10954:SF7">
    <property type="entry name" value="RIBONUCLEASE H2 SUBUNIT A"/>
    <property type="match status" value="1"/>
</dbReference>
<evidence type="ECO:0000313" key="2">
    <source>
        <dbReference type="Proteomes" id="UP000235145"/>
    </source>
</evidence>
<protein>
    <submittedName>
        <fullName evidence="1">Uncharacterized protein</fullName>
    </submittedName>
</protein>
<dbReference type="InterPro" id="IPR001352">
    <property type="entry name" value="RNase_HII/HIII"/>
</dbReference>
<evidence type="ECO:0000313" key="1">
    <source>
        <dbReference type="EMBL" id="KAJ0186086.1"/>
    </source>
</evidence>
<dbReference type="GO" id="GO:0004523">
    <property type="term" value="F:RNA-DNA hybrid ribonuclease activity"/>
    <property type="evidence" value="ECO:0007669"/>
    <property type="project" value="InterPro"/>
</dbReference>
<organism evidence="1 2">
    <name type="scientific">Lactuca sativa</name>
    <name type="common">Garden lettuce</name>
    <dbReference type="NCBI Taxonomy" id="4236"/>
    <lineage>
        <taxon>Eukaryota</taxon>
        <taxon>Viridiplantae</taxon>
        <taxon>Streptophyta</taxon>
        <taxon>Embryophyta</taxon>
        <taxon>Tracheophyta</taxon>
        <taxon>Spermatophyta</taxon>
        <taxon>Magnoliopsida</taxon>
        <taxon>eudicotyledons</taxon>
        <taxon>Gunneridae</taxon>
        <taxon>Pentapetalae</taxon>
        <taxon>asterids</taxon>
        <taxon>campanulids</taxon>
        <taxon>Asterales</taxon>
        <taxon>Asteraceae</taxon>
        <taxon>Cichorioideae</taxon>
        <taxon>Cichorieae</taxon>
        <taxon>Lactucinae</taxon>
        <taxon>Lactuca</taxon>
    </lineage>
</organism>
<dbReference type="Proteomes" id="UP000235145">
    <property type="component" value="Unassembled WGS sequence"/>
</dbReference>
<dbReference type="GO" id="GO:0003723">
    <property type="term" value="F:RNA binding"/>
    <property type="evidence" value="ECO:0007669"/>
    <property type="project" value="InterPro"/>
</dbReference>
<comment type="caution">
    <text evidence="1">The sequence shown here is derived from an EMBL/GenBank/DDBJ whole genome shotgun (WGS) entry which is preliminary data.</text>
</comment>
<proteinExistence type="predicted"/>
<reference evidence="1 2" key="1">
    <citation type="journal article" date="2017" name="Nat. Commun.">
        <title>Genome assembly with in vitro proximity ligation data and whole-genome triplication in lettuce.</title>
        <authorList>
            <person name="Reyes-Chin-Wo S."/>
            <person name="Wang Z."/>
            <person name="Yang X."/>
            <person name="Kozik A."/>
            <person name="Arikit S."/>
            <person name="Song C."/>
            <person name="Xia L."/>
            <person name="Froenicke L."/>
            <person name="Lavelle D.O."/>
            <person name="Truco M.J."/>
            <person name="Xia R."/>
            <person name="Zhu S."/>
            <person name="Xu C."/>
            <person name="Xu H."/>
            <person name="Xu X."/>
            <person name="Cox K."/>
            <person name="Korf I."/>
            <person name="Meyers B.C."/>
            <person name="Michelmore R.W."/>
        </authorList>
    </citation>
    <scope>NUCLEOTIDE SEQUENCE [LARGE SCALE GENOMIC DNA]</scope>
    <source>
        <strain evidence="2">cv. Salinas</strain>
        <tissue evidence="1">Seedlings</tissue>
    </source>
</reference>
<accession>A0A9R1UFH8</accession>
<name>A0A9R1UFH8_LACSA</name>
<sequence>MLYLFRLGLEQWLQEMSLEEKRNKDVTIVQDLTKAKQTRAWVDDSPSFAGFPTIIDILGNKINLNEISHESAMGLVKRVLDMGYLLTEMIQLTRDRALRNWVFDEIAENMHREFGSRYP</sequence>
<dbReference type="PANTHER" id="PTHR10954">
    <property type="entry name" value="RIBONUCLEASE H2 SUBUNIT A"/>
    <property type="match status" value="1"/>
</dbReference>
<gene>
    <name evidence="1" type="ORF">LSAT_V11C900494300</name>
</gene>
<dbReference type="EMBL" id="NBSK02000009">
    <property type="protein sequence ID" value="KAJ0186086.1"/>
    <property type="molecule type" value="Genomic_DNA"/>
</dbReference>
<dbReference type="AlphaFoldDB" id="A0A9R1UFH8"/>
<keyword evidence="2" id="KW-1185">Reference proteome</keyword>